<gene>
    <name evidence="7" type="ORF">L873DRAFT_22716</name>
</gene>
<feature type="transmembrane region" description="Helical" evidence="5">
    <location>
        <begin position="115"/>
        <end position="135"/>
    </location>
</feature>
<evidence type="ECO:0000256" key="3">
    <source>
        <dbReference type="ARBA" id="ARBA00022989"/>
    </source>
</evidence>
<evidence type="ECO:0000259" key="6">
    <source>
        <dbReference type="Pfam" id="PF00324"/>
    </source>
</evidence>
<evidence type="ECO:0000313" key="8">
    <source>
        <dbReference type="Proteomes" id="UP000276215"/>
    </source>
</evidence>
<dbReference type="InterPro" id="IPR004841">
    <property type="entry name" value="AA-permease/SLC12A_dom"/>
</dbReference>
<keyword evidence="3 5" id="KW-1133">Transmembrane helix</keyword>
<evidence type="ECO:0000256" key="2">
    <source>
        <dbReference type="ARBA" id="ARBA00022692"/>
    </source>
</evidence>
<evidence type="ECO:0000256" key="4">
    <source>
        <dbReference type="ARBA" id="ARBA00023136"/>
    </source>
</evidence>
<evidence type="ECO:0000256" key="1">
    <source>
        <dbReference type="ARBA" id="ARBA00004141"/>
    </source>
</evidence>
<name>A0A3N4K6B1_9PEZI</name>
<reference evidence="7 8" key="1">
    <citation type="journal article" date="2018" name="Nat. Ecol. Evol.">
        <title>Pezizomycetes genomes reveal the molecular basis of ectomycorrhizal truffle lifestyle.</title>
        <authorList>
            <person name="Murat C."/>
            <person name="Payen T."/>
            <person name="Noel B."/>
            <person name="Kuo A."/>
            <person name="Morin E."/>
            <person name="Chen J."/>
            <person name="Kohler A."/>
            <person name="Krizsan K."/>
            <person name="Balestrini R."/>
            <person name="Da Silva C."/>
            <person name="Montanini B."/>
            <person name="Hainaut M."/>
            <person name="Levati E."/>
            <person name="Barry K.W."/>
            <person name="Belfiori B."/>
            <person name="Cichocki N."/>
            <person name="Clum A."/>
            <person name="Dockter R.B."/>
            <person name="Fauchery L."/>
            <person name="Guy J."/>
            <person name="Iotti M."/>
            <person name="Le Tacon F."/>
            <person name="Lindquist E.A."/>
            <person name="Lipzen A."/>
            <person name="Malagnac F."/>
            <person name="Mello A."/>
            <person name="Molinier V."/>
            <person name="Miyauchi S."/>
            <person name="Poulain J."/>
            <person name="Riccioni C."/>
            <person name="Rubini A."/>
            <person name="Sitrit Y."/>
            <person name="Splivallo R."/>
            <person name="Traeger S."/>
            <person name="Wang M."/>
            <person name="Zifcakova L."/>
            <person name="Wipf D."/>
            <person name="Zambonelli A."/>
            <person name="Paolocci F."/>
            <person name="Nowrousian M."/>
            <person name="Ottonello S."/>
            <person name="Baldrian P."/>
            <person name="Spatafora J.W."/>
            <person name="Henrissat B."/>
            <person name="Nagy L.G."/>
            <person name="Aury J.M."/>
            <person name="Wincker P."/>
            <person name="Grigoriev I.V."/>
            <person name="Bonfante P."/>
            <person name="Martin F.M."/>
        </authorList>
    </citation>
    <scope>NUCLEOTIDE SEQUENCE [LARGE SCALE GENOMIC DNA]</scope>
    <source>
        <strain evidence="7 8">120613-1</strain>
    </source>
</reference>
<organism evidence="7 8">
    <name type="scientific">Choiromyces venosus 120613-1</name>
    <dbReference type="NCBI Taxonomy" id="1336337"/>
    <lineage>
        <taxon>Eukaryota</taxon>
        <taxon>Fungi</taxon>
        <taxon>Dikarya</taxon>
        <taxon>Ascomycota</taxon>
        <taxon>Pezizomycotina</taxon>
        <taxon>Pezizomycetes</taxon>
        <taxon>Pezizales</taxon>
        <taxon>Tuberaceae</taxon>
        <taxon>Choiromyces</taxon>
    </lineage>
</organism>
<comment type="subcellular location">
    <subcellularLocation>
        <location evidence="1">Membrane</location>
        <topology evidence="1">Multi-pass membrane protein</topology>
    </subcellularLocation>
</comment>
<dbReference type="Proteomes" id="UP000276215">
    <property type="component" value="Unassembled WGS sequence"/>
</dbReference>
<dbReference type="PANTHER" id="PTHR43341:SF39">
    <property type="entry name" value="AMINO ACID TRANSPORTER (EUROFUNG)-RELATED"/>
    <property type="match status" value="1"/>
</dbReference>
<dbReference type="AlphaFoldDB" id="A0A3N4K6B1"/>
<feature type="domain" description="Amino acid permease/ SLC12A" evidence="6">
    <location>
        <begin position="7"/>
        <end position="141"/>
    </location>
</feature>
<dbReference type="GO" id="GO:0016020">
    <property type="term" value="C:membrane"/>
    <property type="evidence" value="ECO:0007669"/>
    <property type="project" value="UniProtKB-SubCell"/>
</dbReference>
<dbReference type="InterPro" id="IPR050524">
    <property type="entry name" value="APC_YAT"/>
</dbReference>
<dbReference type="OrthoDB" id="3900342at2759"/>
<dbReference type="Gene3D" id="1.20.1740.10">
    <property type="entry name" value="Amino acid/polyamine transporter I"/>
    <property type="match status" value="1"/>
</dbReference>
<dbReference type="Pfam" id="PF00324">
    <property type="entry name" value="AA_permease"/>
    <property type="match status" value="1"/>
</dbReference>
<keyword evidence="4 5" id="KW-0472">Membrane</keyword>
<protein>
    <recommendedName>
        <fullName evidence="6">Amino acid permease/ SLC12A domain-containing protein</fullName>
    </recommendedName>
</protein>
<sequence length="171" mass="19282">MSLEYYVMTSAWSCGNSYVYSASRTLYALALNNKTPKIFKKCLSSGVPIYCVLFVALTSLISFLSVSNSTSTVFGWLFVNMRDYFYNLYPIPTMQIQGVGMKNIYHRTPFHLQPYAAYVGFTFCFLILFSMGLTCSGQALFQCPPFLHATLEFSPRSPSSSFGKFLRKPSS</sequence>
<dbReference type="EMBL" id="ML120351">
    <property type="protein sequence ID" value="RPB06097.1"/>
    <property type="molecule type" value="Genomic_DNA"/>
</dbReference>
<evidence type="ECO:0000256" key="5">
    <source>
        <dbReference type="SAM" id="Phobius"/>
    </source>
</evidence>
<dbReference type="GO" id="GO:0015171">
    <property type="term" value="F:amino acid transmembrane transporter activity"/>
    <property type="evidence" value="ECO:0007669"/>
    <property type="project" value="TreeGrafter"/>
</dbReference>
<dbReference type="STRING" id="1336337.A0A3N4K6B1"/>
<keyword evidence="2 5" id="KW-0812">Transmembrane</keyword>
<accession>A0A3N4K6B1</accession>
<evidence type="ECO:0000313" key="7">
    <source>
        <dbReference type="EMBL" id="RPB06097.1"/>
    </source>
</evidence>
<proteinExistence type="predicted"/>
<keyword evidence="8" id="KW-1185">Reference proteome</keyword>
<feature type="transmembrane region" description="Helical" evidence="5">
    <location>
        <begin position="47"/>
        <end position="66"/>
    </location>
</feature>
<dbReference type="PANTHER" id="PTHR43341">
    <property type="entry name" value="AMINO ACID PERMEASE"/>
    <property type="match status" value="1"/>
</dbReference>